<dbReference type="Pfam" id="PF00188">
    <property type="entry name" value="CAP"/>
    <property type="match status" value="1"/>
</dbReference>
<keyword evidence="2" id="KW-0732">Signal</keyword>
<feature type="signal peptide" evidence="2">
    <location>
        <begin position="1"/>
        <end position="21"/>
    </location>
</feature>
<dbReference type="InterPro" id="IPR014044">
    <property type="entry name" value="CAP_dom"/>
</dbReference>
<evidence type="ECO:0000256" key="1">
    <source>
        <dbReference type="SAM" id="MobiDB-lite"/>
    </source>
</evidence>
<accession>A0A0N5A2Y1</accession>
<dbReference type="PANTHER" id="PTHR10334">
    <property type="entry name" value="CYSTEINE-RICH SECRETORY PROTEIN-RELATED"/>
    <property type="match status" value="1"/>
</dbReference>
<sequence>MYMRSIIFLLLINLIVVSSLGYSYSEDCVKRNREPEVCTYTVNGRIFNSKQEAMDYIQNQNPNDVFEAYEEHKEIIINTPDDNNDINDFDEKENEKPPRPYIQNDNYVRSDKRIDFEQLKEHFIKETNEYRRKHGVPPLVYDKTIEQKAQRHANLLAKLRRLKHERDDIYGENLGTVYGSSGDDIVQKWYDEIKYYNFDNPRYTSQVGHFTQVVWKSSKKFGFGIAKDSRGQIYVVCKYFPPGNVLNQMAENVPRLKYKLYFI</sequence>
<dbReference type="GO" id="GO:0005576">
    <property type="term" value="C:extracellular region"/>
    <property type="evidence" value="ECO:0007669"/>
    <property type="project" value="InterPro"/>
</dbReference>
<feature type="domain" description="SCP" evidence="3">
    <location>
        <begin position="118"/>
        <end position="247"/>
    </location>
</feature>
<dbReference type="Gene3D" id="3.40.33.10">
    <property type="entry name" value="CAP"/>
    <property type="match status" value="1"/>
</dbReference>
<dbReference type="Proteomes" id="UP000038045">
    <property type="component" value="Unplaced"/>
</dbReference>
<dbReference type="InterPro" id="IPR018244">
    <property type="entry name" value="Allrgn_V5/Tpx1_CS"/>
</dbReference>
<evidence type="ECO:0000313" key="5">
    <source>
        <dbReference type="WBParaSite" id="PTRK_0001599100.1"/>
    </source>
</evidence>
<dbReference type="InterPro" id="IPR035940">
    <property type="entry name" value="CAP_sf"/>
</dbReference>
<dbReference type="SUPFAM" id="SSF55797">
    <property type="entry name" value="PR-1-like"/>
    <property type="match status" value="1"/>
</dbReference>
<reference evidence="5" key="1">
    <citation type="submission" date="2017-02" db="UniProtKB">
        <authorList>
            <consortium name="WormBaseParasite"/>
        </authorList>
    </citation>
    <scope>IDENTIFICATION</scope>
</reference>
<keyword evidence="4" id="KW-1185">Reference proteome</keyword>
<protein>
    <submittedName>
        <fullName evidence="5">SCP domain-containing protein</fullName>
    </submittedName>
</protein>
<dbReference type="PRINTS" id="PR00837">
    <property type="entry name" value="V5TPXLIKE"/>
</dbReference>
<feature type="compositionally biased region" description="Acidic residues" evidence="1">
    <location>
        <begin position="82"/>
        <end position="92"/>
    </location>
</feature>
<evidence type="ECO:0000259" key="3">
    <source>
        <dbReference type="SMART" id="SM00198"/>
    </source>
</evidence>
<dbReference type="InterPro" id="IPR001283">
    <property type="entry name" value="CRISP-related"/>
</dbReference>
<dbReference type="SMART" id="SM00198">
    <property type="entry name" value="SCP"/>
    <property type="match status" value="1"/>
</dbReference>
<dbReference type="FunFam" id="3.40.33.10:FF:000002">
    <property type="entry name" value="Golgi-associated plant pathogenesis-related protein 1"/>
    <property type="match status" value="1"/>
</dbReference>
<dbReference type="PROSITE" id="PS01009">
    <property type="entry name" value="CRISP_1"/>
    <property type="match status" value="1"/>
</dbReference>
<dbReference type="STRING" id="131310.A0A0N5A2Y1"/>
<evidence type="ECO:0000313" key="4">
    <source>
        <dbReference type="Proteomes" id="UP000038045"/>
    </source>
</evidence>
<dbReference type="AlphaFoldDB" id="A0A0N5A2Y1"/>
<feature type="chain" id="PRO_5005892575" evidence="2">
    <location>
        <begin position="22"/>
        <end position="263"/>
    </location>
</feature>
<dbReference type="WBParaSite" id="PTRK_0001599100.1">
    <property type="protein sequence ID" value="PTRK_0001599100.1"/>
    <property type="gene ID" value="PTRK_0001599100"/>
</dbReference>
<name>A0A0N5A2Y1_PARTI</name>
<dbReference type="CDD" id="cd05382">
    <property type="entry name" value="CAP_GAPR1-like"/>
    <property type="match status" value="1"/>
</dbReference>
<dbReference type="InterPro" id="IPR034113">
    <property type="entry name" value="SCP_GAPR1-like"/>
</dbReference>
<evidence type="ECO:0000256" key="2">
    <source>
        <dbReference type="SAM" id="SignalP"/>
    </source>
</evidence>
<proteinExistence type="predicted"/>
<feature type="region of interest" description="Disordered" evidence="1">
    <location>
        <begin position="79"/>
        <end position="99"/>
    </location>
</feature>
<organism evidence="4 5">
    <name type="scientific">Parastrongyloides trichosuri</name>
    <name type="common">Possum-specific nematode worm</name>
    <dbReference type="NCBI Taxonomy" id="131310"/>
    <lineage>
        <taxon>Eukaryota</taxon>
        <taxon>Metazoa</taxon>
        <taxon>Ecdysozoa</taxon>
        <taxon>Nematoda</taxon>
        <taxon>Chromadorea</taxon>
        <taxon>Rhabditida</taxon>
        <taxon>Tylenchina</taxon>
        <taxon>Panagrolaimomorpha</taxon>
        <taxon>Strongyloidoidea</taxon>
        <taxon>Strongyloididae</taxon>
        <taxon>Parastrongyloides</taxon>
    </lineage>
</organism>